<reference evidence="1" key="1">
    <citation type="submission" date="2014-09" db="EMBL/GenBank/DDBJ databases">
        <authorList>
            <person name="Magalhaes I.L.F."/>
            <person name="Oliveira U."/>
            <person name="Santos F.R."/>
            <person name="Vidigal T.H.D.A."/>
            <person name="Brescovit A.D."/>
            <person name="Santos A.J."/>
        </authorList>
    </citation>
    <scope>NUCLEOTIDE SEQUENCE</scope>
    <source>
        <tissue evidence="1">Shoot tissue taken approximately 20 cm above the soil surface</tissue>
    </source>
</reference>
<organism evidence="1">
    <name type="scientific">Arundo donax</name>
    <name type="common">Giant reed</name>
    <name type="synonym">Donax arundinaceus</name>
    <dbReference type="NCBI Taxonomy" id="35708"/>
    <lineage>
        <taxon>Eukaryota</taxon>
        <taxon>Viridiplantae</taxon>
        <taxon>Streptophyta</taxon>
        <taxon>Embryophyta</taxon>
        <taxon>Tracheophyta</taxon>
        <taxon>Spermatophyta</taxon>
        <taxon>Magnoliopsida</taxon>
        <taxon>Liliopsida</taxon>
        <taxon>Poales</taxon>
        <taxon>Poaceae</taxon>
        <taxon>PACMAD clade</taxon>
        <taxon>Arundinoideae</taxon>
        <taxon>Arundineae</taxon>
        <taxon>Arundo</taxon>
    </lineage>
</organism>
<protein>
    <submittedName>
        <fullName evidence="1">Uncharacterized protein</fullName>
    </submittedName>
</protein>
<dbReference type="EMBL" id="GBRH01249416">
    <property type="protein sequence ID" value="JAD48479.1"/>
    <property type="molecule type" value="Transcribed_RNA"/>
</dbReference>
<evidence type="ECO:0000313" key="1">
    <source>
        <dbReference type="EMBL" id="JAD48479.1"/>
    </source>
</evidence>
<accession>A0A0A9A9Y6</accession>
<name>A0A0A9A9Y6_ARUDO</name>
<reference evidence="1" key="2">
    <citation type="journal article" date="2015" name="Data Brief">
        <title>Shoot transcriptome of the giant reed, Arundo donax.</title>
        <authorList>
            <person name="Barrero R.A."/>
            <person name="Guerrero F.D."/>
            <person name="Moolhuijzen P."/>
            <person name="Goolsby J.A."/>
            <person name="Tidwell J."/>
            <person name="Bellgard S.E."/>
            <person name="Bellgard M.I."/>
        </authorList>
    </citation>
    <scope>NUCLEOTIDE SEQUENCE</scope>
    <source>
        <tissue evidence="1">Shoot tissue taken approximately 20 cm above the soil surface</tissue>
    </source>
</reference>
<dbReference type="AlphaFoldDB" id="A0A0A9A9Y6"/>
<proteinExistence type="predicted"/>
<sequence>MSFCLFTNAFLYFLSFFLFF</sequence>